<evidence type="ECO:0000313" key="8">
    <source>
        <dbReference type="Proteomes" id="UP000267137"/>
    </source>
</evidence>
<feature type="transmembrane region" description="Helical" evidence="5">
    <location>
        <begin position="20"/>
        <end position="41"/>
    </location>
</feature>
<gene>
    <name evidence="7" type="ORF">D8827_02485</name>
</gene>
<protein>
    <submittedName>
        <fullName evidence="7">ABC-2 family transporter protein</fullName>
    </submittedName>
</protein>
<evidence type="ECO:0000256" key="5">
    <source>
        <dbReference type="SAM" id="Phobius"/>
    </source>
</evidence>
<dbReference type="Pfam" id="PF12698">
    <property type="entry name" value="ABC2_membrane_3"/>
    <property type="match status" value="1"/>
</dbReference>
<evidence type="ECO:0000256" key="4">
    <source>
        <dbReference type="ARBA" id="ARBA00023136"/>
    </source>
</evidence>
<feature type="transmembrane region" description="Helical" evidence="5">
    <location>
        <begin position="265"/>
        <end position="292"/>
    </location>
</feature>
<feature type="transmembrane region" description="Helical" evidence="5">
    <location>
        <begin position="221"/>
        <end position="244"/>
    </location>
</feature>
<feature type="transmembrane region" description="Helical" evidence="5">
    <location>
        <begin position="359"/>
        <end position="378"/>
    </location>
</feature>
<evidence type="ECO:0000256" key="3">
    <source>
        <dbReference type="ARBA" id="ARBA00022989"/>
    </source>
</evidence>
<dbReference type="Proteomes" id="UP000267137">
    <property type="component" value="Unassembled WGS sequence"/>
</dbReference>
<comment type="subcellular location">
    <subcellularLocation>
        <location evidence="1">Membrane</location>
        <topology evidence="1">Multi-pass membrane protein</topology>
    </subcellularLocation>
</comment>
<dbReference type="RefSeq" id="WP_020998417.1">
    <property type="nucleotide sequence ID" value="NZ_JALGPU010000001.1"/>
</dbReference>
<evidence type="ECO:0000313" key="7">
    <source>
        <dbReference type="EMBL" id="RSJ24640.1"/>
    </source>
</evidence>
<dbReference type="InterPro" id="IPR013525">
    <property type="entry name" value="ABC2_TM"/>
</dbReference>
<sequence>MKQALIVIQETYLRHVKSWSFVFMVISPFIFIGLSLGVGYLSSMSSSNSSRIAVVANHTQIKEVLKDTKNLDFDYKDEAAAKKAVKDGDIGGYLLVSEVNGQIKATYFADTSMNSTIKATISQKLMQLQQVANISQANLSDQQVKLLSRGIDFKEKIDEKKEAKKTIQTVVATAIGLVLYMILIVYTSSTAQEIASEKGTKIMEVIFSSIKASEYFYGRMAGIFAVILTHVGIYVVGAIILLAFSGQISFVKHFLDANPNLMKHLGEAISFNTIAFITLSVFMFVVLSAFLGSMVTRIEDVGKAVQPVVMLVVLGFLGVTALGNAGDTILLKVGSYIPFISTFFMPFRAINGYANGLEAWVSFAIAFIFTLGMTVYIGRIYSSLILQTDDMGIWKSFKKALAYR</sequence>
<evidence type="ECO:0000256" key="1">
    <source>
        <dbReference type="ARBA" id="ARBA00004141"/>
    </source>
</evidence>
<evidence type="ECO:0000256" key="2">
    <source>
        <dbReference type="ARBA" id="ARBA00022692"/>
    </source>
</evidence>
<dbReference type="GO" id="GO:0016020">
    <property type="term" value="C:membrane"/>
    <property type="evidence" value="ECO:0007669"/>
    <property type="project" value="UniProtKB-SubCell"/>
</dbReference>
<dbReference type="EMBL" id="RJOO01000001">
    <property type="protein sequence ID" value="RSJ24640.1"/>
    <property type="molecule type" value="Genomic_DNA"/>
</dbReference>
<dbReference type="GO" id="GO:0140359">
    <property type="term" value="F:ABC-type transporter activity"/>
    <property type="evidence" value="ECO:0007669"/>
    <property type="project" value="InterPro"/>
</dbReference>
<reference evidence="7 8" key="1">
    <citation type="submission" date="2018-11" db="EMBL/GenBank/DDBJ databases">
        <title>Species Designations Belie Phenotypic and Genotypic Heterogeneity in Oral Streptococci.</title>
        <authorList>
            <person name="Velsko I."/>
        </authorList>
    </citation>
    <scope>NUCLEOTIDE SEQUENCE [LARGE SCALE GENOMIC DNA]</scope>
    <source>
        <strain evidence="7 8">KLC02</strain>
    </source>
</reference>
<proteinExistence type="predicted"/>
<dbReference type="AlphaFoldDB" id="A0AAE8G4I2"/>
<feature type="transmembrane region" description="Helical" evidence="5">
    <location>
        <begin position="166"/>
        <end position="186"/>
    </location>
</feature>
<keyword evidence="2 5" id="KW-0812">Transmembrane</keyword>
<organism evidence="7 8">
    <name type="scientific">Streptococcus intermedius</name>
    <dbReference type="NCBI Taxonomy" id="1338"/>
    <lineage>
        <taxon>Bacteria</taxon>
        <taxon>Bacillati</taxon>
        <taxon>Bacillota</taxon>
        <taxon>Bacilli</taxon>
        <taxon>Lactobacillales</taxon>
        <taxon>Streptococcaceae</taxon>
        <taxon>Streptococcus</taxon>
        <taxon>Streptococcus anginosus group</taxon>
    </lineage>
</organism>
<feature type="domain" description="ABC-2 type transporter transmembrane" evidence="6">
    <location>
        <begin position="19"/>
        <end position="373"/>
    </location>
</feature>
<evidence type="ECO:0000259" key="6">
    <source>
        <dbReference type="Pfam" id="PF12698"/>
    </source>
</evidence>
<feature type="transmembrane region" description="Helical" evidence="5">
    <location>
        <begin position="304"/>
        <end position="322"/>
    </location>
</feature>
<keyword evidence="4 5" id="KW-0472">Membrane</keyword>
<feature type="transmembrane region" description="Helical" evidence="5">
    <location>
        <begin position="329"/>
        <end position="347"/>
    </location>
</feature>
<keyword evidence="3 5" id="KW-1133">Transmembrane helix</keyword>
<accession>A0AAE8G4I2</accession>
<comment type="caution">
    <text evidence="7">The sequence shown here is derived from an EMBL/GenBank/DDBJ whole genome shotgun (WGS) entry which is preliminary data.</text>
</comment>
<name>A0AAE8G4I2_STRIT</name>